<dbReference type="InterPro" id="IPR050705">
    <property type="entry name" value="Cytochrome_P450_3A"/>
</dbReference>
<dbReference type="Gene3D" id="1.10.630.10">
    <property type="entry name" value="Cytochrome P450"/>
    <property type="match status" value="1"/>
</dbReference>
<dbReference type="AlphaFoldDB" id="A0A819W896"/>
<proteinExistence type="inferred from homology"/>
<dbReference type="InterPro" id="IPR001128">
    <property type="entry name" value="Cyt_P450"/>
</dbReference>
<dbReference type="SUPFAM" id="SSF48264">
    <property type="entry name" value="Cytochrome P450"/>
    <property type="match status" value="1"/>
</dbReference>
<keyword evidence="3" id="KW-0479">Metal-binding</keyword>
<keyword evidence="7" id="KW-1185">Reference proteome</keyword>
<evidence type="ECO:0000256" key="5">
    <source>
        <dbReference type="ARBA" id="ARBA00023004"/>
    </source>
</evidence>
<reference evidence="6" key="1">
    <citation type="submission" date="2021-02" db="EMBL/GenBank/DDBJ databases">
        <authorList>
            <person name="Nowell W R."/>
        </authorList>
    </citation>
    <scope>NUCLEOTIDE SEQUENCE</scope>
</reference>
<dbReference type="Proteomes" id="UP000663866">
    <property type="component" value="Unassembled WGS sequence"/>
</dbReference>
<feature type="non-terminal residue" evidence="6">
    <location>
        <position position="1"/>
    </location>
</feature>
<dbReference type="InterPro" id="IPR036396">
    <property type="entry name" value="Cyt_P450_sf"/>
</dbReference>
<keyword evidence="2" id="KW-0349">Heme</keyword>
<dbReference type="EMBL" id="CAJOBG010004705">
    <property type="protein sequence ID" value="CAF4122606.1"/>
    <property type="molecule type" value="Genomic_DNA"/>
</dbReference>
<dbReference type="PANTHER" id="PTHR24302:SF15">
    <property type="entry name" value="FATTY-ACID PEROXYGENASE"/>
    <property type="match status" value="1"/>
</dbReference>
<name>A0A819W896_9BILA</name>
<dbReference type="Pfam" id="PF00067">
    <property type="entry name" value="p450"/>
    <property type="match status" value="1"/>
</dbReference>
<dbReference type="GO" id="GO:0020037">
    <property type="term" value="F:heme binding"/>
    <property type="evidence" value="ECO:0007669"/>
    <property type="project" value="InterPro"/>
</dbReference>
<comment type="caution">
    <text evidence="6">The sequence shown here is derived from an EMBL/GenBank/DDBJ whole genome shotgun (WGS) entry which is preliminary data.</text>
</comment>
<evidence type="ECO:0000256" key="2">
    <source>
        <dbReference type="ARBA" id="ARBA00022617"/>
    </source>
</evidence>
<keyword evidence="4" id="KW-0560">Oxidoreductase</keyword>
<gene>
    <name evidence="6" type="ORF">OVN521_LOCUS22064</name>
</gene>
<organism evidence="6 7">
    <name type="scientific">Rotaria magnacalcarata</name>
    <dbReference type="NCBI Taxonomy" id="392030"/>
    <lineage>
        <taxon>Eukaryota</taxon>
        <taxon>Metazoa</taxon>
        <taxon>Spiralia</taxon>
        <taxon>Gnathifera</taxon>
        <taxon>Rotifera</taxon>
        <taxon>Eurotatoria</taxon>
        <taxon>Bdelloidea</taxon>
        <taxon>Philodinida</taxon>
        <taxon>Philodinidae</taxon>
        <taxon>Rotaria</taxon>
    </lineage>
</organism>
<evidence type="ECO:0008006" key="8">
    <source>
        <dbReference type="Google" id="ProtNLM"/>
    </source>
</evidence>
<dbReference type="GO" id="GO:0005506">
    <property type="term" value="F:iron ion binding"/>
    <property type="evidence" value="ECO:0007669"/>
    <property type="project" value="InterPro"/>
</dbReference>
<evidence type="ECO:0000313" key="6">
    <source>
        <dbReference type="EMBL" id="CAF4122606.1"/>
    </source>
</evidence>
<protein>
    <recommendedName>
        <fullName evidence="8">Cytochrome P450</fullName>
    </recommendedName>
</protein>
<accession>A0A819W896</accession>
<evidence type="ECO:0000256" key="3">
    <source>
        <dbReference type="ARBA" id="ARBA00022723"/>
    </source>
</evidence>
<sequence length="138" mass="15600">YKVCSNNIFRRIGIPGPVRIPFFGELFNIIHKGFKTNDCDLVQKYGKVIGTTPLILLSDQDLLRNVLIKHSHVFINRRIIENISGPLEHGLTVLKDEQWKNARSIVSPTFSTAKLKAANITPQYTIDFSFKTSCSPDV</sequence>
<keyword evidence="5" id="KW-0408">Iron</keyword>
<evidence type="ECO:0000313" key="7">
    <source>
        <dbReference type="Proteomes" id="UP000663866"/>
    </source>
</evidence>
<evidence type="ECO:0000256" key="4">
    <source>
        <dbReference type="ARBA" id="ARBA00023002"/>
    </source>
</evidence>
<evidence type="ECO:0000256" key="1">
    <source>
        <dbReference type="ARBA" id="ARBA00010617"/>
    </source>
</evidence>
<dbReference type="GO" id="GO:0016705">
    <property type="term" value="F:oxidoreductase activity, acting on paired donors, with incorporation or reduction of molecular oxygen"/>
    <property type="evidence" value="ECO:0007669"/>
    <property type="project" value="InterPro"/>
</dbReference>
<dbReference type="PANTHER" id="PTHR24302">
    <property type="entry name" value="CYTOCHROME P450 FAMILY 3"/>
    <property type="match status" value="1"/>
</dbReference>
<dbReference type="GO" id="GO:0008395">
    <property type="term" value="F:steroid hydroxylase activity"/>
    <property type="evidence" value="ECO:0007669"/>
    <property type="project" value="TreeGrafter"/>
</dbReference>
<comment type="similarity">
    <text evidence="1">Belongs to the cytochrome P450 family.</text>
</comment>